<dbReference type="PROSITE" id="PS51257">
    <property type="entry name" value="PROKAR_LIPOPROTEIN"/>
    <property type="match status" value="1"/>
</dbReference>
<reference evidence="1" key="1">
    <citation type="submission" date="2013-04" db="EMBL/GenBank/DDBJ databases">
        <authorList>
            <person name="Harkins D.M."/>
            <person name="Durkin A.S."/>
            <person name="Selengut J.D."/>
            <person name="Sanka R."/>
            <person name="DePew J."/>
            <person name="Purushe J."/>
            <person name="Ahmed A."/>
            <person name="van der Linden H."/>
            <person name="Goris M.G.A."/>
            <person name="Hartskeerl R.A."/>
            <person name="Vinetz J.M."/>
            <person name="Sutton G.G."/>
            <person name="Nelson W.C."/>
            <person name="Fouts D.E."/>
        </authorList>
    </citation>
    <scope>NUCLEOTIDE SEQUENCE [LARGE SCALE GENOMIC DNA]</scope>
    <source>
        <strain evidence="1">BUT 6</strain>
    </source>
</reference>
<proteinExistence type="predicted"/>
<keyword evidence="2" id="KW-1185">Reference proteome</keyword>
<protein>
    <submittedName>
        <fullName evidence="1">Lipoprotein</fullName>
    </submittedName>
</protein>
<evidence type="ECO:0000313" key="2">
    <source>
        <dbReference type="Proteomes" id="UP000014540"/>
    </source>
</evidence>
<accession>S3W5E7</accession>
<sequence>MIKYIAIFIQFVNLLSSCSGDNFAEETGPAKFREKTVADYFFRLPRDLLGFGLKTDEQRIAALLSSKSPYDTKGIEKYSLIESSANYLQLRAGLLEGTSDIILASWKNTEHSDIIGIIRTYSDTDSSNTVSLKFYTNEGNKWKEITEQIFPGIRTEYFEPINVKSFPKESTPAHIHCSIIRNYNDIACRFSLVGENPEDYYKRPSIVYHWEKNRFVLLKE</sequence>
<name>S3W5E7_9LEPT</name>
<gene>
    <name evidence="1" type="ORF">LEP1GSC058_2009</name>
</gene>
<organism evidence="1 2">
    <name type="scientific">Leptospira fainei serovar Hurstbridge str. BUT 6</name>
    <dbReference type="NCBI Taxonomy" id="1193011"/>
    <lineage>
        <taxon>Bacteria</taxon>
        <taxon>Pseudomonadati</taxon>
        <taxon>Spirochaetota</taxon>
        <taxon>Spirochaetia</taxon>
        <taxon>Leptospirales</taxon>
        <taxon>Leptospiraceae</taxon>
        <taxon>Leptospira</taxon>
    </lineage>
</organism>
<evidence type="ECO:0000313" key="1">
    <source>
        <dbReference type="EMBL" id="EPG75452.1"/>
    </source>
</evidence>
<keyword evidence="1" id="KW-0449">Lipoprotein</keyword>
<dbReference type="RefSeq" id="WP_016548540.1">
    <property type="nucleotide sequence ID" value="NZ_AKWZ02000003.1"/>
</dbReference>
<dbReference type="EMBL" id="AKWZ02000003">
    <property type="protein sequence ID" value="EPG75452.1"/>
    <property type="molecule type" value="Genomic_DNA"/>
</dbReference>
<dbReference type="Proteomes" id="UP000014540">
    <property type="component" value="Unassembled WGS sequence"/>
</dbReference>
<dbReference type="OrthoDB" id="324594at2"/>
<comment type="caution">
    <text evidence="1">The sequence shown here is derived from an EMBL/GenBank/DDBJ whole genome shotgun (WGS) entry which is preliminary data.</text>
</comment>
<dbReference type="AlphaFoldDB" id="S3W5E7"/>